<dbReference type="InterPro" id="IPR031781">
    <property type="entry name" value="SF3A2_dom"/>
</dbReference>
<reference evidence="7" key="1">
    <citation type="submission" date="2021-02" db="EMBL/GenBank/DDBJ databases">
        <authorList>
            <person name="Dougan E. K."/>
            <person name="Rhodes N."/>
            <person name="Thang M."/>
            <person name="Chan C."/>
        </authorList>
    </citation>
    <scope>NUCLEOTIDE SEQUENCE</scope>
</reference>
<dbReference type="AlphaFoldDB" id="A0A812MP98"/>
<dbReference type="EMBL" id="CAJNIZ010007657">
    <property type="protein sequence ID" value="CAE7260042.1"/>
    <property type="molecule type" value="Genomic_DNA"/>
</dbReference>
<proteinExistence type="predicted"/>
<dbReference type="OrthoDB" id="10250970at2759"/>
<evidence type="ECO:0000256" key="2">
    <source>
        <dbReference type="ARBA" id="ARBA00022771"/>
    </source>
</evidence>
<keyword evidence="4" id="KW-0539">Nucleus</keyword>
<dbReference type="PANTHER" id="PTHR23205">
    <property type="entry name" value="SPLICING FACTOR 3A SUBUNIT 2"/>
    <property type="match status" value="1"/>
</dbReference>
<evidence type="ECO:0000313" key="8">
    <source>
        <dbReference type="Proteomes" id="UP000649617"/>
    </source>
</evidence>
<accession>A0A812MP98</accession>
<feature type="region of interest" description="Disordered" evidence="5">
    <location>
        <begin position="96"/>
        <end position="118"/>
    </location>
</feature>
<keyword evidence="1" id="KW-0479">Metal-binding</keyword>
<evidence type="ECO:0000256" key="4">
    <source>
        <dbReference type="ARBA" id="ARBA00023242"/>
    </source>
</evidence>
<organism evidence="7 8">
    <name type="scientific">Symbiodinium pilosum</name>
    <name type="common">Dinoflagellate</name>
    <dbReference type="NCBI Taxonomy" id="2952"/>
    <lineage>
        <taxon>Eukaryota</taxon>
        <taxon>Sar</taxon>
        <taxon>Alveolata</taxon>
        <taxon>Dinophyceae</taxon>
        <taxon>Suessiales</taxon>
        <taxon>Symbiodiniaceae</taxon>
        <taxon>Symbiodinium</taxon>
    </lineage>
</organism>
<evidence type="ECO:0000256" key="5">
    <source>
        <dbReference type="SAM" id="MobiDB-lite"/>
    </source>
</evidence>
<dbReference type="Gene3D" id="2.60.40.2690">
    <property type="match status" value="1"/>
</dbReference>
<evidence type="ECO:0000256" key="3">
    <source>
        <dbReference type="ARBA" id="ARBA00022833"/>
    </source>
</evidence>
<comment type="caution">
    <text evidence="7">The sequence shown here is derived from an EMBL/GenBank/DDBJ whole genome shotgun (WGS) entry which is preliminary data.</text>
</comment>
<gene>
    <name evidence="7" type="primary">SF3A2</name>
    <name evidence="7" type="ORF">SPIL2461_LOCUS5424</name>
</gene>
<protein>
    <submittedName>
        <fullName evidence="7">SF3A2 protein</fullName>
    </submittedName>
</protein>
<dbReference type="GO" id="GO:0000245">
    <property type="term" value="P:spliceosomal complex assembly"/>
    <property type="evidence" value="ECO:0007669"/>
    <property type="project" value="TreeGrafter"/>
</dbReference>
<dbReference type="GO" id="GO:0071004">
    <property type="term" value="C:U2-type prespliceosome"/>
    <property type="evidence" value="ECO:0007669"/>
    <property type="project" value="TreeGrafter"/>
</dbReference>
<dbReference type="Pfam" id="PF16835">
    <property type="entry name" value="SF3A2"/>
    <property type="match status" value="1"/>
</dbReference>
<keyword evidence="3" id="KW-0862">Zinc</keyword>
<dbReference type="GO" id="GO:0071013">
    <property type="term" value="C:catalytic step 2 spliceosome"/>
    <property type="evidence" value="ECO:0007669"/>
    <property type="project" value="TreeGrafter"/>
</dbReference>
<feature type="domain" description="SF3A2" evidence="6">
    <location>
        <begin position="15"/>
        <end position="78"/>
    </location>
</feature>
<evidence type="ECO:0000256" key="1">
    <source>
        <dbReference type="ARBA" id="ARBA00022723"/>
    </source>
</evidence>
<dbReference type="Proteomes" id="UP000649617">
    <property type="component" value="Unassembled WGS sequence"/>
</dbReference>
<dbReference type="PANTHER" id="PTHR23205:SF0">
    <property type="entry name" value="SPLICING FACTOR 3A SUBUNIT 2"/>
    <property type="match status" value="1"/>
</dbReference>
<dbReference type="InterPro" id="IPR052092">
    <property type="entry name" value="SF3A2"/>
</dbReference>
<evidence type="ECO:0000313" key="7">
    <source>
        <dbReference type="EMBL" id="CAE7260042.1"/>
    </source>
</evidence>
<keyword evidence="2" id="KW-0863">Zinc-finger</keyword>
<evidence type="ECO:0000259" key="6">
    <source>
        <dbReference type="Pfam" id="PF16835"/>
    </source>
</evidence>
<sequence>MFFSMFPQAMFFPLPESKFQYLLTACEPYETIAFKASSLAAHDSARMHDSSLAQVPNMEIDKAENKFFTSWDPQRKVFTMQAPNGIFFKDREEKELPALPQRPGTTNLAFHGGGGFTR</sequence>
<name>A0A812MP98_SYMPI</name>
<keyword evidence="8" id="KW-1185">Reference proteome</keyword>
<dbReference type="GO" id="GO:0005686">
    <property type="term" value="C:U2 snRNP"/>
    <property type="evidence" value="ECO:0007669"/>
    <property type="project" value="TreeGrafter"/>
</dbReference>
<dbReference type="GO" id="GO:0008270">
    <property type="term" value="F:zinc ion binding"/>
    <property type="evidence" value="ECO:0007669"/>
    <property type="project" value="UniProtKB-KW"/>
</dbReference>